<dbReference type="SMART" id="SM00420">
    <property type="entry name" value="HTH_DEOR"/>
    <property type="match status" value="1"/>
</dbReference>
<dbReference type="InterPro" id="IPR037171">
    <property type="entry name" value="NagB/RpiA_transferase-like"/>
</dbReference>
<dbReference type="PROSITE" id="PS51000">
    <property type="entry name" value="HTH_DEOR_2"/>
    <property type="match status" value="1"/>
</dbReference>
<dbReference type="GO" id="GO:0003677">
    <property type="term" value="F:DNA binding"/>
    <property type="evidence" value="ECO:0007669"/>
    <property type="project" value="UniProtKB-KW"/>
</dbReference>
<evidence type="ECO:0000259" key="3">
    <source>
        <dbReference type="PROSITE" id="PS51000"/>
    </source>
</evidence>
<organism evidence="5 6">
    <name type="scientific">Faecalitalea cylindroides</name>
    <dbReference type="NCBI Taxonomy" id="39483"/>
    <lineage>
        <taxon>Bacteria</taxon>
        <taxon>Bacillati</taxon>
        <taxon>Bacillota</taxon>
        <taxon>Erysipelotrichia</taxon>
        <taxon>Erysipelotrichales</taxon>
        <taxon>Erysipelotrichaceae</taxon>
        <taxon>Faecalitalea</taxon>
    </lineage>
</organism>
<keyword evidence="1" id="KW-0805">Transcription regulation</keyword>
<keyword evidence="6" id="KW-1185">Reference proteome</keyword>
<evidence type="ECO:0000313" key="6">
    <source>
        <dbReference type="Proteomes" id="UP000195447"/>
    </source>
</evidence>
<reference evidence="6" key="1">
    <citation type="submission" date="2017-04" db="EMBL/GenBank/DDBJ databases">
        <title>Function of individual gut microbiota members based on whole genome sequencing of pure cultures obtained from chicken caecum.</title>
        <authorList>
            <person name="Medvecky M."/>
            <person name="Cejkova D."/>
            <person name="Polansky O."/>
            <person name="Karasova D."/>
            <person name="Kubasova T."/>
            <person name="Cizek A."/>
            <person name="Rychlik I."/>
        </authorList>
    </citation>
    <scope>NUCLEOTIDE SEQUENCE [LARGE SCALE GENOMIC DNA]</scope>
    <source>
        <strain evidence="6">An178</strain>
    </source>
</reference>
<feature type="domain" description="HTH deoR-type" evidence="3">
    <location>
        <begin position="1"/>
        <end position="57"/>
    </location>
</feature>
<accession>A0A1Y4LZ36</accession>
<dbReference type="RefSeq" id="WP_015536379.1">
    <property type="nucleotide sequence ID" value="NZ_CABKSV010000074.1"/>
</dbReference>
<sequence>MEQRRNDIVSFVNENGSVTFAQIKERFAGVSEMTLRTDLKVLDQQNRIIRIHGGAKSLDQVTKNDDFLKQRYIRNTEEKKIIAQKALDLVKPGHTIFIDSGSTTTMLSHILKDQPNTFVTSGLTCAIEMAKLKSAKVSLTGGNLNNRSLSVNGFEGLRLIERVNFDEAFIGVTNFSYKTGFTCESESDAELKKAAIQKANKVIILMDSSKYERKGTYTICNLDDVAAIVSDDKLPQEFIKKCEELGIIVY</sequence>
<dbReference type="SUPFAM" id="SSF46785">
    <property type="entry name" value="Winged helix' DNA-binding domain"/>
    <property type="match status" value="1"/>
</dbReference>
<comment type="caution">
    <text evidence="5">The sequence shown here is derived from an EMBL/GenBank/DDBJ whole genome shotgun (WGS) entry which is preliminary data.</text>
</comment>
<evidence type="ECO:0000313" key="5">
    <source>
        <dbReference type="EMBL" id="OUP61858.1"/>
    </source>
</evidence>
<dbReference type="SMART" id="SM01134">
    <property type="entry name" value="DeoRC"/>
    <property type="match status" value="1"/>
</dbReference>
<dbReference type="Pfam" id="PF08220">
    <property type="entry name" value="HTH_DeoR"/>
    <property type="match status" value="1"/>
</dbReference>
<dbReference type="InterPro" id="IPR001034">
    <property type="entry name" value="DeoR_HTH"/>
</dbReference>
<dbReference type="Pfam" id="PF00455">
    <property type="entry name" value="DeoRC"/>
    <property type="match status" value="1"/>
</dbReference>
<proteinExistence type="predicted"/>
<dbReference type="InterPro" id="IPR050313">
    <property type="entry name" value="Carb_Metab_HTH_regulators"/>
</dbReference>
<reference evidence="5" key="2">
    <citation type="journal article" date="2018" name="BMC Genomics">
        <title>Whole genome sequencing and function prediction of 133 gut anaerobes isolated from chicken caecum in pure cultures.</title>
        <authorList>
            <person name="Medvecky M."/>
            <person name="Cejkova D."/>
            <person name="Polansky O."/>
            <person name="Karasova D."/>
            <person name="Kubasova T."/>
            <person name="Cizek A."/>
            <person name="Rychlik I."/>
        </authorList>
    </citation>
    <scope>NUCLEOTIDE SEQUENCE</scope>
    <source>
        <strain evidence="5">An178</strain>
    </source>
</reference>
<dbReference type="Gene3D" id="3.40.50.1360">
    <property type="match status" value="1"/>
</dbReference>
<dbReference type="InterPro" id="IPR014036">
    <property type="entry name" value="DeoR-like_C"/>
</dbReference>
<dbReference type="EMBL" id="NFKM01000001">
    <property type="protein sequence ID" value="OUP61858.1"/>
    <property type="molecule type" value="Genomic_DNA"/>
</dbReference>
<keyword evidence="2" id="KW-0804">Transcription</keyword>
<gene>
    <name evidence="5" type="ORF">B5F14_00245</name>
    <name evidence="4" type="ORF">POG00_06850</name>
</gene>
<reference evidence="4" key="3">
    <citation type="submission" date="2023-01" db="EMBL/GenBank/DDBJ databases">
        <title>Human gut microbiome strain richness.</title>
        <authorList>
            <person name="Chen-Liaw A."/>
        </authorList>
    </citation>
    <scope>NUCLEOTIDE SEQUENCE</scope>
    <source>
        <strain evidence="4">D55st1_G4_D55t1_190419</strain>
    </source>
</reference>
<protein>
    <submittedName>
        <fullName evidence="5">DeoR family transcriptional regulator</fullName>
    </submittedName>
    <submittedName>
        <fullName evidence="4">DeoR/GlpR family DNA-binding transcription regulator</fullName>
    </submittedName>
</protein>
<dbReference type="PANTHER" id="PTHR30363">
    <property type="entry name" value="HTH-TYPE TRANSCRIPTIONAL REGULATOR SRLR-RELATED"/>
    <property type="match status" value="1"/>
</dbReference>
<dbReference type="AlphaFoldDB" id="A0A1Y4LZ36"/>
<dbReference type="Proteomes" id="UP000195447">
    <property type="component" value="Unassembled WGS sequence"/>
</dbReference>
<dbReference type="EMBL" id="JAQNCK010000016">
    <property type="protein sequence ID" value="MDC0828430.1"/>
    <property type="molecule type" value="Genomic_DNA"/>
</dbReference>
<dbReference type="GO" id="GO:0003700">
    <property type="term" value="F:DNA-binding transcription factor activity"/>
    <property type="evidence" value="ECO:0007669"/>
    <property type="project" value="InterPro"/>
</dbReference>
<name>A0A1Y4LZ36_9FIRM</name>
<evidence type="ECO:0000256" key="2">
    <source>
        <dbReference type="ARBA" id="ARBA00023163"/>
    </source>
</evidence>
<keyword evidence="4" id="KW-0238">DNA-binding</keyword>
<dbReference type="Proteomes" id="UP001220658">
    <property type="component" value="Unassembled WGS sequence"/>
</dbReference>
<evidence type="ECO:0000313" key="4">
    <source>
        <dbReference type="EMBL" id="MDC0828430.1"/>
    </source>
</evidence>
<dbReference type="InterPro" id="IPR036390">
    <property type="entry name" value="WH_DNA-bd_sf"/>
</dbReference>
<evidence type="ECO:0000256" key="1">
    <source>
        <dbReference type="ARBA" id="ARBA00023015"/>
    </source>
</evidence>
<dbReference type="PANTHER" id="PTHR30363:SF44">
    <property type="entry name" value="AGA OPERON TRANSCRIPTIONAL REPRESSOR-RELATED"/>
    <property type="match status" value="1"/>
</dbReference>
<dbReference type="SUPFAM" id="SSF100950">
    <property type="entry name" value="NagB/RpiA/CoA transferase-like"/>
    <property type="match status" value="1"/>
</dbReference>